<dbReference type="InterPro" id="IPR039420">
    <property type="entry name" value="WalR-like"/>
</dbReference>
<feature type="DNA-binding region" description="OmpR/PhoB-type" evidence="9">
    <location>
        <begin position="126"/>
        <end position="222"/>
    </location>
</feature>
<dbReference type="AlphaFoldDB" id="A0A9D2B4M0"/>
<evidence type="ECO:0000313" key="13">
    <source>
        <dbReference type="Proteomes" id="UP000886817"/>
    </source>
</evidence>
<dbReference type="Pfam" id="PF00072">
    <property type="entry name" value="Response_reg"/>
    <property type="match status" value="1"/>
</dbReference>
<dbReference type="InterPro" id="IPR001789">
    <property type="entry name" value="Sig_transdc_resp-reg_receiver"/>
</dbReference>
<dbReference type="Pfam" id="PF00486">
    <property type="entry name" value="Trans_reg_C"/>
    <property type="match status" value="1"/>
</dbReference>
<dbReference type="GO" id="GO:0000976">
    <property type="term" value="F:transcription cis-regulatory region binding"/>
    <property type="evidence" value="ECO:0007669"/>
    <property type="project" value="TreeGrafter"/>
</dbReference>
<evidence type="ECO:0000256" key="2">
    <source>
        <dbReference type="ARBA" id="ARBA00022553"/>
    </source>
</evidence>
<keyword evidence="5 9" id="KW-0238">DNA-binding</keyword>
<organism evidence="12 13">
    <name type="scientific">Candidatus Blautia gallistercoris</name>
    <dbReference type="NCBI Taxonomy" id="2838490"/>
    <lineage>
        <taxon>Bacteria</taxon>
        <taxon>Bacillati</taxon>
        <taxon>Bacillota</taxon>
        <taxon>Clostridia</taxon>
        <taxon>Lachnospirales</taxon>
        <taxon>Lachnospiraceae</taxon>
        <taxon>Blautia</taxon>
    </lineage>
</organism>
<evidence type="ECO:0000313" key="12">
    <source>
        <dbReference type="EMBL" id="HIX60326.1"/>
    </source>
</evidence>
<name>A0A9D2B4M0_9FIRM</name>
<proteinExistence type="predicted"/>
<protein>
    <recommendedName>
        <fullName evidence="1">Stage 0 sporulation protein A homolog</fullName>
    </recommendedName>
</protein>
<evidence type="ECO:0000256" key="4">
    <source>
        <dbReference type="ARBA" id="ARBA00023015"/>
    </source>
</evidence>
<dbReference type="FunFam" id="3.40.50.2300:FF:000001">
    <property type="entry name" value="DNA-binding response regulator PhoB"/>
    <property type="match status" value="1"/>
</dbReference>
<evidence type="ECO:0000259" key="10">
    <source>
        <dbReference type="PROSITE" id="PS50110"/>
    </source>
</evidence>
<evidence type="ECO:0000256" key="1">
    <source>
        <dbReference type="ARBA" id="ARBA00018672"/>
    </source>
</evidence>
<feature type="domain" description="Response regulatory" evidence="10">
    <location>
        <begin position="4"/>
        <end position="117"/>
    </location>
</feature>
<dbReference type="Gene3D" id="1.10.10.10">
    <property type="entry name" value="Winged helix-like DNA-binding domain superfamily/Winged helix DNA-binding domain"/>
    <property type="match status" value="1"/>
</dbReference>
<feature type="modified residue" description="4-aspartylphosphate" evidence="8">
    <location>
        <position position="53"/>
    </location>
</feature>
<reference evidence="12" key="2">
    <citation type="submission" date="2021-04" db="EMBL/GenBank/DDBJ databases">
        <authorList>
            <person name="Gilroy R."/>
        </authorList>
    </citation>
    <scope>NUCLEOTIDE SEQUENCE</scope>
    <source>
        <strain evidence="12">ChiSjej1B19-8411</strain>
    </source>
</reference>
<sequence>MELELLIVEDNRLLAEAVSDYFTAKGWRTETVYDGNQALEKMEQKTYQMILLDVMLPGHSGFSICRKIREMTETPVFFLTARVMEEDELNGYAAGADDYITKPFSLPVLYAKVMALIGRLRGGTGHELLIRGDVTVNLHTHEVSAVGRSEKLAPKEYELLKLFLENPNRIFTRDQLLIRLWGYDFEGNERVVDNHIKKLRKALAGSACQIHTVRKSGYRMEVSI</sequence>
<dbReference type="SMART" id="SM00862">
    <property type="entry name" value="Trans_reg_C"/>
    <property type="match status" value="1"/>
</dbReference>
<dbReference type="InterPro" id="IPR001867">
    <property type="entry name" value="OmpR/PhoB-type_DNA-bd"/>
</dbReference>
<evidence type="ECO:0000256" key="8">
    <source>
        <dbReference type="PROSITE-ProRule" id="PRU00169"/>
    </source>
</evidence>
<comment type="caution">
    <text evidence="12">The sequence shown here is derived from an EMBL/GenBank/DDBJ whole genome shotgun (WGS) entry which is preliminary data.</text>
</comment>
<dbReference type="EMBL" id="DXEX01000244">
    <property type="protein sequence ID" value="HIX60326.1"/>
    <property type="molecule type" value="Genomic_DNA"/>
</dbReference>
<dbReference type="InterPro" id="IPR036388">
    <property type="entry name" value="WH-like_DNA-bd_sf"/>
</dbReference>
<dbReference type="PROSITE" id="PS51755">
    <property type="entry name" value="OMPR_PHOB"/>
    <property type="match status" value="1"/>
</dbReference>
<keyword evidence="2 8" id="KW-0597">Phosphoprotein</keyword>
<dbReference type="CDD" id="cd17574">
    <property type="entry name" value="REC_OmpR"/>
    <property type="match status" value="1"/>
</dbReference>
<evidence type="ECO:0000256" key="6">
    <source>
        <dbReference type="ARBA" id="ARBA00023163"/>
    </source>
</evidence>
<dbReference type="GO" id="GO:0032993">
    <property type="term" value="C:protein-DNA complex"/>
    <property type="evidence" value="ECO:0007669"/>
    <property type="project" value="TreeGrafter"/>
</dbReference>
<feature type="domain" description="OmpR/PhoB-type" evidence="11">
    <location>
        <begin position="126"/>
        <end position="222"/>
    </location>
</feature>
<keyword evidence="6" id="KW-0804">Transcription</keyword>
<keyword evidence="4" id="KW-0805">Transcription regulation</keyword>
<dbReference type="SMART" id="SM00448">
    <property type="entry name" value="REC"/>
    <property type="match status" value="1"/>
</dbReference>
<gene>
    <name evidence="12" type="ORF">IAA45_11520</name>
</gene>
<dbReference type="PANTHER" id="PTHR48111:SF1">
    <property type="entry name" value="TWO-COMPONENT RESPONSE REGULATOR ORR33"/>
    <property type="match status" value="1"/>
</dbReference>
<keyword evidence="3" id="KW-0902">Two-component regulatory system</keyword>
<dbReference type="SUPFAM" id="SSF52172">
    <property type="entry name" value="CheY-like"/>
    <property type="match status" value="1"/>
</dbReference>
<evidence type="ECO:0000256" key="3">
    <source>
        <dbReference type="ARBA" id="ARBA00023012"/>
    </source>
</evidence>
<dbReference type="GO" id="GO:0000156">
    <property type="term" value="F:phosphorelay response regulator activity"/>
    <property type="evidence" value="ECO:0007669"/>
    <property type="project" value="TreeGrafter"/>
</dbReference>
<dbReference type="InterPro" id="IPR011006">
    <property type="entry name" value="CheY-like_superfamily"/>
</dbReference>
<evidence type="ECO:0000256" key="5">
    <source>
        <dbReference type="ARBA" id="ARBA00023125"/>
    </source>
</evidence>
<dbReference type="SUPFAM" id="SSF46894">
    <property type="entry name" value="C-terminal effector domain of the bipartite response regulators"/>
    <property type="match status" value="1"/>
</dbReference>
<dbReference type="GO" id="GO:0005829">
    <property type="term" value="C:cytosol"/>
    <property type="evidence" value="ECO:0007669"/>
    <property type="project" value="TreeGrafter"/>
</dbReference>
<evidence type="ECO:0000256" key="7">
    <source>
        <dbReference type="ARBA" id="ARBA00024867"/>
    </source>
</evidence>
<dbReference type="Proteomes" id="UP000886817">
    <property type="component" value="Unassembled WGS sequence"/>
</dbReference>
<dbReference type="CDD" id="cd00383">
    <property type="entry name" value="trans_reg_C"/>
    <property type="match status" value="1"/>
</dbReference>
<comment type="function">
    <text evidence="7">May play the central regulatory role in sporulation. It may be an element of the effector pathway responsible for the activation of sporulation genes in response to nutritional stress. Spo0A may act in concert with spo0H (a sigma factor) to control the expression of some genes that are critical to the sporulation process.</text>
</comment>
<dbReference type="PROSITE" id="PS50110">
    <property type="entry name" value="RESPONSE_REGULATORY"/>
    <property type="match status" value="1"/>
</dbReference>
<dbReference type="PANTHER" id="PTHR48111">
    <property type="entry name" value="REGULATOR OF RPOS"/>
    <property type="match status" value="1"/>
</dbReference>
<evidence type="ECO:0000259" key="11">
    <source>
        <dbReference type="PROSITE" id="PS51755"/>
    </source>
</evidence>
<reference evidence="12" key="1">
    <citation type="journal article" date="2021" name="PeerJ">
        <title>Extensive microbial diversity within the chicken gut microbiome revealed by metagenomics and culture.</title>
        <authorList>
            <person name="Gilroy R."/>
            <person name="Ravi A."/>
            <person name="Getino M."/>
            <person name="Pursley I."/>
            <person name="Horton D.L."/>
            <person name="Alikhan N.F."/>
            <person name="Baker D."/>
            <person name="Gharbi K."/>
            <person name="Hall N."/>
            <person name="Watson M."/>
            <person name="Adriaenssens E.M."/>
            <person name="Foster-Nyarko E."/>
            <person name="Jarju S."/>
            <person name="Secka A."/>
            <person name="Antonio M."/>
            <person name="Oren A."/>
            <person name="Chaudhuri R.R."/>
            <person name="La Ragione R."/>
            <person name="Hildebrand F."/>
            <person name="Pallen M.J."/>
        </authorList>
    </citation>
    <scope>NUCLEOTIDE SEQUENCE</scope>
    <source>
        <strain evidence="12">ChiSjej1B19-8411</strain>
    </source>
</reference>
<dbReference type="InterPro" id="IPR016032">
    <property type="entry name" value="Sig_transdc_resp-reg_C-effctor"/>
</dbReference>
<dbReference type="GO" id="GO:0006355">
    <property type="term" value="P:regulation of DNA-templated transcription"/>
    <property type="evidence" value="ECO:0007669"/>
    <property type="project" value="InterPro"/>
</dbReference>
<accession>A0A9D2B4M0</accession>
<dbReference type="Gene3D" id="3.40.50.2300">
    <property type="match status" value="1"/>
</dbReference>
<evidence type="ECO:0000256" key="9">
    <source>
        <dbReference type="PROSITE-ProRule" id="PRU01091"/>
    </source>
</evidence>